<keyword evidence="1" id="KW-1133">Transmembrane helix</keyword>
<evidence type="ECO:0000313" key="3">
    <source>
        <dbReference type="Proteomes" id="UP000001463"/>
    </source>
</evidence>
<name>Q4ZAI1_9CAUD</name>
<reference evidence="2 3" key="1">
    <citation type="journal article" date="2005" name="Proc. Natl. Acad. Sci. U.S.A.">
        <title>The complete genomes and proteomes of 27 Staphylococcus aureus bacteriophages.</title>
        <authorList>
            <person name="Kwan T."/>
            <person name="Liu J."/>
            <person name="Dubow M."/>
            <person name="Gros P."/>
            <person name="Pelletier J."/>
        </authorList>
    </citation>
    <scope>NUCLEOTIDE SEQUENCE</scope>
</reference>
<feature type="transmembrane region" description="Helical" evidence="1">
    <location>
        <begin position="12"/>
        <end position="35"/>
    </location>
</feature>
<sequence length="43" mass="4903">MKVGSNAPIRFVIIDIAVHIYFFHLLNDVVIFVVIPLSNCNFI</sequence>
<proteinExistence type="predicted"/>
<dbReference type="Proteomes" id="UP000001463">
    <property type="component" value="Segment"/>
</dbReference>
<organism evidence="2 3">
    <name type="scientific">Staphylococcus phage 92</name>
    <dbReference type="NCBI Taxonomy" id="2908151"/>
    <lineage>
        <taxon>Viruses</taxon>
        <taxon>Duplodnaviria</taxon>
        <taxon>Heunggongvirae</taxon>
        <taxon>Uroviricota</taxon>
        <taxon>Caudoviricetes</taxon>
        <taxon>Azeredovirinae</taxon>
        <taxon>Phietavirus</taxon>
        <taxon>Phietavirus pv92</taxon>
    </lineage>
</organism>
<keyword evidence="3" id="KW-1185">Reference proteome</keyword>
<protein>
    <submittedName>
        <fullName evidence="2">ORF141</fullName>
    </submittedName>
</protein>
<evidence type="ECO:0000313" key="2">
    <source>
        <dbReference type="EMBL" id="AAX92002.1"/>
    </source>
</evidence>
<keyword evidence="1" id="KW-0812">Transmembrane</keyword>
<keyword evidence="1" id="KW-0472">Membrane</keyword>
<evidence type="ECO:0000256" key="1">
    <source>
        <dbReference type="SAM" id="Phobius"/>
    </source>
</evidence>
<accession>Q4ZAI1</accession>
<dbReference type="EMBL" id="AY954967">
    <property type="protein sequence ID" value="AAX92002.1"/>
    <property type="molecule type" value="Genomic_DNA"/>
</dbReference>